<dbReference type="PANTHER" id="PTHR34504">
    <property type="entry name" value="ANTITOXIN HICB"/>
    <property type="match status" value="1"/>
</dbReference>
<evidence type="ECO:0000313" key="2">
    <source>
        <dbReference type="EMBL" id="BAP55194.1"/>
    </source>
</evidence>
<dbReference type="Gene3D" id="3.30.160.250">
    <property type="match status" value="1"/>
</dbReference>
<dbReference type="HOGENOM" id="CLU_114047_2_2_6"/>
<gene>
    <name evidence="2" type="ORF">THII_0897</name>
</gene>
<dbReference type="OrthoDB" id="9807959at2"/>
<dbReference type="InterPro" id="IPR051404">
    <property type="entry name" value="TA_system_antitoxin"/>
</dbReference>
<evidence type="ECO:0000313" key="3">
    <source>
        <dbReference type="Proteomes" id="UP000031623"/>
    </source>
</evidence>
<accession>A0A090AE49</accession>
<dbReference type="Pfam" id="PF15919">
    <property type="entry name" value="HicB_lk_antitox"/>
    <property type="match status" value="1"/>
</dbReference>
<dbReference type="KEGG" id="tig:THII_0897"/>
<evidence type="ECO:0000259" key="1">
    <source>
        <dbReference type="Pfam" id="PF15919"/>
    </source>
</evidence>
<proteinExistence type="predicted"/>
<dbReference type="SUPFAM" id="SSF143100">
    <property type="entry name" value="TTHA1013/TTHA0281-like"/>
    <property type="match status" value="1"/>
</dbReference>
<reference evidence="2 3" key="1">
    <citation type="journal article" date="2014" name="ISME J.">
        <title>Ecophysiology of Thioploca ingrica as revealed by the complete genome sequence supplemented with proteomic evidence.</title>
        <authorList>
            <person name="Kojima H."/>
            <person name="Ogura Y."/>
            <person name="Yamamoto N."/>
            <person name="Togashi T."/>
            <person name="Mori H."/>
            <person name="Watanabe T."/>
            <person name="Nemoto F."/>
            <person name="Kurokawa K."/>
            <person name="Hayashi T."/>
            <person name="Fukui M."/>
        </authorList>
    </citation>
    <scope>NUCLEOTIDE SEQUENCE [LARGE SCALE GENOMIC DNA]</scope>
</reference>
<dbReference type="InterPro" id="IPR035069">
    <property type="entry name" value="TTHA1013/TTHA0281-like"/>
</dbReference>
<protein>
    <recommendedName>
        <fullName evidence="1">HicB-like antitoxin of toxin-antitoxin system domain-containing protein</fullName>
    </recommendedName>
</protein>
<sequence>MNRKVSIVIEKDEWGYYAYCPELPGCQSQGETFEEINLNIKEAVELYLETLSPEEIKSYLSQEIYTITMEKVISVWLSPFILEKPYIPKLLNKY</sequence>
<name>A0A090AE49_9GAMM</name>
<dbReference type="STRING" id="40754.THII_0897"/>
<feature type="domain" description="HicB-like antitoxin of toxin-antitoxin system" evidence="1">
    <location>
        <begin position="7"/>
        <end position="57"/>
    </location>
</feature>
<dbReference type="EMBL" id="AP014633">
    <property type="protein sequence ID" value="BAP55194.1"/>
    <property type="molecule type" value="Genomic_DNA"/>
</dbReference>
<dbReference type="AlphaFoldDB" id="A0A090AE49"/>
<organism evidence="2 3">
    <name type="scientific">Thioploca ingrica</name>
    <dbReference type="NCBI Taxonomy" id="40754"/>
    <lineage>
        <taxon>Bacteria</taxon>
        <taxon>Pseudomonadati</taxon>
        <taxon>Pseudomonadota</taxon>
        <taxon>Gammaproteobacteria</taxon>
        <taxon>Thiotrichales</taxon>
        <taxon>Thiotrichaceae</taxon>
        <taxon>Thioploca</taxon>
    </lineage>
</organism>
<dbReference type="Proteomes" id="UP000031623">
    <property type="component" value="Chromosome"/>
</dbReference>
<keyword evidence="3" id="KW-1185">Reference proteome</keyword>
<dbReference type="InterPro" id="IPR031807">
    <property type="entry name" value="HicB-like"/>
</dbReference>
<dbReference type="PANTHER" id="PTHR34504:SF2">
    <property type="entry name" value="UPF0150 PROTEIN SSL0259"/>
    <property type="match status" value="1"/>
</dbReference>